<dbReference type="Proteomes" id="UP000422569">
    <property type="component" value="Chromosome"/>
</dbReference>
<dbReference type="RefSeq" id="WP_016919785.1">
    <property type="nucleotide sequence ID" value="NZ_CP044331.1"/>
</dbReference>
<dbReference type="KEGG" id="mpar:F7D14_07475"/>
<evidence type="ECO:0000259" key="1">
    <source>
        <dbReference type="PROSITE" id="PS01124"/>
    </source>
</evidence>
<dbReference type="InterPro" id="IPR018060">
    <property type="entry name" value="HTH_AraC"/>
</dbReference>
<gene>
    <name evidence="2" type="ORF">F7D14_07475</name>
</gene>
<dbReference type="GO" id="GO:0003700">
    <property type="term" value="F:DNA-binding transcription factor activity"/>
    <property type="evidence" value="ECO:0007669"/>
    <property type="project" value="InterPro"/>
</dbReference>
<reference evidence="2 3" key="1">
    <citation type="submission" date="2019-09" db="EMBL/GenBank/DDBJ databases">
        <title>Isolation and complete genome sequencing of Methylocystis species.</title>
        <authorList>
            <person name="Rumah B.L."/>
            <person name="Stead C.E."/>
            <person name="Stevens B.C."/>
            <person name="Minton N.P."/>
            <person name="Grosse-Honebrink A."/>
            <person name="Zhang Y."/>
        </authorList>
    </citation>
    <scope>NUCLEOTIDE SEQUENCE [LARGE SCALE GENOMIC DNA]</scope>
    <source>
        <strain evidence="2 3">BRCS2</strain>
    </source>
</reference>
<sequence>MADRSELISATDPAKIGATLPAGWRPRVYRLDSGRVRIRRRHREIAPGVSIEELQLLAGSMRVIGVVDPGVLKIAFFDAPEMRVLGHHVRNSFMVVACGGARFDSVGAAPGAALTLNFSAAAAGCIVSEAAAPRLKERLTGPLGCEALLFPQTPRAAALQRQLRELLGAADIDRPDNPAPQPLVAVADIFAITAELIDQILSMDLRIPGLTVGRRRELAFATEELLWEPPMSDGARRLSLDDASKRLKSSRRGIQLALQQEFGLGYVALKRLIRLQQAYAALKRAPGTGIGELARSHEFFHPSRFSKQYREMFGVLPSTEPKDPATDG</sequence>
<dbReference type="SMART" id="SM00342">
    <property type="entry name" value="HTH_ARAC"/>
    <property type="match status" value="1"/>
</dbReference>
<dbReference type="Pfam" id="PF12833">
    <property type="entry name" value="HTH_18"/>
    <property type="match status" value="1"/>
</dbReference>
<protein>
    <submittedName>
        <fullName evidence="2">AraC family transcriptional regulator</fullName>
    </submittedName>
</protein>
<proteinExistence type="predicted"/>
<organism evidence="2 3">
    <name type="scientific">Methylocystis parvus</name>
    <dbReference type="NCBI Taxonomy" id="134"/>
    <lineage>
        <taxon>Bacteria</taxon>
        <taxon>Pseudomonadati</taxon>
        <taxon>Pseudomonadota</taxon>
        <taxon>Alphaproteobacteria</taxon>
        <taxon>Hyphomicrobiales</taxon>
        <taxon>Methylocystaceae</taxon>
        <taxon>Methylocystis</taxon>
    </lineage>
</organism>
<keyword evidence="3" id="KW-1185">Reference proteome</keyword>
<dbReference type="AlphaFoldDB" id="A0A6B8M4N3"/>
<dbReference type="Gene3D" id="1.10.10.60">
    <property type="entry name" value="Homeodomain-like"/>
    <property type="match status" value="1"/>
</dbReference>
<dbReference type="PROSITE" id="PS01124">
    <property type="entry name" value="HTH_ARAC_FAMILY_2"/>
    <property type="match status" value="1"/>
</dbReference>
<evidence type="ECO:0000313" key="2">
    <source>
        <dbReference type="EMBL" id="QGM97328.1"/>
    </source>
</evidence>
<name>A0A6B8M4N3_9HYPH</name>
<dbReference type="GO" id="GO:0043565">
    <property type="term" value="F:sequence-specific DNA binding"/>
    <property type="evidence" value="ECO:0007669"/>
    <property type="project" value="InterPro"/>
</dbReference>
<dbReference type="EMBL" id="CP044331">
    <property type="protein sequence ID" value="QGM97328.1"/>
    <property type="molecule type" value="Genomic_DNA"/>
</dbReference>
<feature type="domain" description="HTH araC/xylS-type" evidence="1">
    <location>
        <begin position="235"/>
        <end position="323"/>
    </location>
</feature>
<accession>A0A6B8M4N3</accession>
<evidence type="ECO:0000313" key="3">
    <source>
        <dbReference type="Proteomes" id="UP000422569"/>
    </source>
</evidence>